<comment type="caution">
    <text evidence="2">The sequence shown here is derived from an EMBL/GenBank/DDBJ whole genome shotgun (WGS) entry which is preliminary data.</text>
</comment>
<feature type="compositionally biased region" description="Basic residues" evidence="1">
    <location>
        <begin position="88"/>
        <end position="97"/>
    </location>
</feature>
<dbReference type="AlphaFoldDB" id="A0A9X3AZK6"/>
<dbReference type="RefSeq" id="WP_261515196.1">
    <property type="nucleotide sequence ID" value="NZ_JAODNV010000008.1"/>
</dbReference>
<feature type="region of interest" description="Disordered" evidence="1">
    <location>
        <begin position="65"/>
        <end position="100"/>
    </location>
</feature>
<evidence type="ECO:0000256" key="1">
    <source>
        <dbReference type="SAM" id="MobiDB-lite"/>
    </source>
</evidence>
<reference evidence="2" key="1">
    <citation type="submission" date="2022-08" db="EMBL/GenBank/DDBJ databases">
        <title>Chelativorans sichuanense sp. nov., a paraffin oil-degrading bacterium isolated from a mixture of oil-based drill cuttings and paddy soil.</title>
        <authorList>
            <person name="Yu J."/>
            <person name="Liu H."/>
            <person name="Chen Q."/>
        </authorList>
    </citation>
    <scope>NUCLEOTIDE SEQUENCE</scope>
    <source>
        <strain evidence="2">SCAU 2101</strain>
    </source>
</reference>
<evidence type="ECO:0000313" key="2">
    <source>
        <dbReference type="EMBL" id="MCT8990335.1"/>
    </source>
</evidence>
<organism evidence="2 3">
    <name type="scientific">Chelativorans petroleitrophicus</name>
    <dbReference type="NCBI Taxonomy" id="2975484"/>
    <lineage>
        <taxon>Bacteria</taxon>
        <taxon>Pseudomonadati</taxon>
        <taxon>Pseudomonadota</taxon>
        <taxon>Alphaproteobacteria</taxon>
        <taxon>Hyphomicrobiales</taxon>
        <taxon>Phyllobacteriaceae</taxon>
        <taxon>Chelativorans</taxon>
    </lineage>
</organism>
<sequence length="655" mass="73129">MLLTLLALQLLSPVIAQSIEENEGTGKDTESEAMPSTELRPDALALGFKEDLRLLKRSASLEKTLSKKAEDTNTDIHSAEGGSSRYGRSARRNRGHHVVTSPQHVAATIAKWPTRRDLARQIIISNGLNPDEYRKTLTVNALGHSSVVFSSYTNDTLLDQYYRSQLTLLGVAGSASHGLTHLPALDPEYRKAWDDFAATQLPEIRRKTARIIVDQLSSSFGVNPEKDTALVYELKSGPMLPDNMLEALARIAGDLYDMVYFGERTSRFLILANTGCFLHFPQKGRTVAVWESDGELHMESVPKPVFQELASKRAPSEWVDRHVSDFFSDDLRDRERFGEGFSVEPASSGLSLQRAAETATALILDRERLEKSGYQETRFERFVHGVRSILVPYYDPIRKLMDGDTTGALMAAADETAREIIFSVTFAVASKTLSRITNVIDVLDMDDMHRAVRQTMKELHIPKTKDFGRHVKRICKRGVGGCVPKPFEVRQQKHAAKAADRHKLPRPTTDDNFASWARGLTTKRVADLFGNGLKPDGSYRLTPQQAEAGFDNHLKQIQQEINAAVSVIIDMSKNNGKANLTMAKEDAMKFMAWILDSIVSAAKNARFDFSTKTIYFGHKDFRSCFGKDVAWLKFKKDNGHVIVVSTPGRLKGQLT</sequence>
<accession>A0A9X3AZK6</accession>
<keyword evidence="3" id="KW-1185">Reference proteome</keyword>
<protein>
    <submittedName>
        <fullName evidence="2">Uncharacterized protein</fullName>
    </submittedName>
</protein>
<dbReference type="Proteomes" id="UP001149009">
    <property type="component" value="Unassembled WGS sequence"/>
</dbReference>
<proteinExistence type="predicted"/>
<evidence type="ECO:0000313" key="3">
    <source>
        <dbReference type="Proteomes" id="UP001149009"/>
    </source>
</evidence>
<name>A0A9X3AZK6_9HYPH</name>
<dbReference type="EMBL" id="JAODNV010000008">
    <property type="protein sequence ID" value="MCT8990335.1"/>
    <property type="molecule type" value="Genomic_DNA"/>
</dbReference>
<gene>
    <name evidence="2" type="ORF">NYR54_08510</name>
</gene>